<feature type="region of interest" description="Disordered" evidence="1">
    <location>
        <begin position="272"/>
        <end position="296"/>
    </location>
</feature>
<accession>A0A7K0FQ07</accession>
<feature type="compositionally biased region" description="Basic and acidic residues" evidence="1">
    <location>
        <begin position="180"/>
        <end position="199"/>
    </location>
</feature>
<organism evidence="2 3">
    <name type="scientific">Pedobacter puniceum</name>
    <dbReference type="NCBI Taxonomy" id="2666136"/>
    <lineage>
        <taxon>Bacteria</taxon>
        <taxon>Pseudomonadati</taxon>
        <taxon>Bacteroidota</taxon>
        <taxon>Sphingobacteriia</taxon>
        <taxon>Sphingobacteriales</taxon>
        <taxon>Sphingobacteriaceae</taxon>
        <taxon>Pedobacter</taxon>
    </lineage>
</organism>
<dbReference type="RefSeq" id="WP_154288050.1">
    <property type="nucleotide sequence ID" value="NZ_WKJI01000003.1"/>
</dbReference>
<reference evidence="2 3" key="1">
    <citation type="submission" date="2019-11" db="EMBL/GenBank/DDBJ databases">
        <authorList>
            <person name="Cheng Q."/>
            <person name="Yang Z."/>
        </authorList>
    </citation>
    <scope>NUCLEOTIDE SEQUENCE [LARGE SCALE GENOMIC DNA]</scope>
    <source>
        <strain evidence="2 3">HX-22-1</strain>
    </source>
</reference>
<proteinExistence type="predicted"/>
<dbReference type="AlphaFoldDB" id="A0A7K0FQ07"/>
<feature type="region of interest" description="Disordered" evidence="1">
    <location>
        <begin position="102"/>
        <end position="215"/>
    </location>
</feature>
<keyword evidence="3" id="KW-1185">Reference proteome</keyword>
<evidence type="ECO:0000313" key="3">
    <source>
        <dbReference type="Proteomes" id="UP000462931"/>
    </source>
</evidence>
<comment type="caution">
    <text evidence="2">The sequence shown here is derived from an EMBL/GenBank/DDBJ whole genome shotgun (WGS) entry which is preliminary data.</text>
</comment>
<dbReference type="EMBL" id="WKJI01000003">
    <property type="protein sequence ID" value="MRX47942.1"/>
    <property type="molecule type" value="Genomic_DNA"/>
</dbReference>
<sequence length="296" mass="33430">MTFEEFFLKKKIDLNKLKQADDGLYTQFKSHFTLMGEKSFDHTKKYWFNKLRKDFRLSEEEESRLKALYQKPLETAVKEEKTTETEAVIAKPAGFKPKFKAATVAPKETEENTSSNPSTEETTIAKPAGFKPRFKAGATPVKSEETKAEQPIPTPETAESKSTTPVGFKPRFKAGATTIKTEETKTEEPISATKTEESKPAVGFKPRFKATQTPIQQEEIKEEPINLESEKATETLAQEDKPLGFKPRFKAKTTTIKQEGVNAEENIVADSQEEIKEEHTSTAKPLGFKPRFKQNK</sequence>
<evidence type="ECO:0000256" key="1">
    <source>
        <dbReference type="SAM" id="MobiDB-lite"/>
    </source>
</evidence>
<dbReference type="Proteomes" id="UP000462931">
    <property type="component" value="Unassembled WGS sequence"/>
</dbReference>
<name>A0A7K0FQ07_9SPHI</name>
<evidence type="ECO:0000313" key="2">
    <source>
        <dbReference type="EMBL" id="MRX47942.1"/>
    </source>
</evidence>
<protein>
    <submittedName>
        <fullName evidence="2">Uncharacterized protein</fullName>
    </submittedName>
</protein>
<gene>
    <name evidence="2" type="ORF">GJJ64_12145</name>
</gene>
<feature type="compositionally biased region" description="Low complexity" evidence="1">
    <location>
        <begin position="112"/>
        <end position="122"/>
    </location>
</feature>